<dbReference type="Pfam" id="PF00933">
    <property type="entry name" value="Glyco_hydro_3"/>
    <property type="match status" value="1"/>
</dbReference>
<name>A0A178ILS0_9BACT</name>
<evidence type="ECO:0000256" key="2">
    <source>
        <dbReference type="ARBA" id="ARBA00022801"/>
    </source>
</evidence>
<dbReference type="SUPFAM" id="SSF51445">
    <property type="entry name" value="(Trans)glycosidases"/>
    <property type="match status" value="1"/>
</dbReference>
<dbReference type="Gene3D" id="3.20.20.300">
    <property type="entry name" value="Glycoside hydrolase, family 3, N-terminal domain"/>
    <property type="match status" value="1"/>
</dbReference>
<dbReference type="SMART" id="SM01217">
    <property type="entry name" value="Fn3_like"/>
    <property type="match status" value="1"/>
</dbReference>
<dbReference type="Proteomes" id="UP000078486">
    <property type="component" value="Unassembled WGS sequence"/>
</dbReference>
<dbReference type="InterPro" id="IPR050288">
    <property type="entry name" value="Cellulose_deg_GH3"/>
</dbReference>
<keyword evidence="2" id="KW-0378">Hydrolase</keyword>
<comment type="caution">
    <text evidence="4">The sequence shown here is derived from an EMBL/GenBank/DDBJ whole genome shotgun (WGS) entry which is preliminary data.</text>
</comment>
<dbReference type="GO" id="GO:0008422">
    <property type="term" value="F:beta-glucosidase activity"/>
    <property type="evidence" value="ECO:0007669"/>
    <property type="project" value="UniProtKB-ARBA"/>
</dbReference>
<protein>
    <recommendedName>
        <fullName evidence="3">Fibronectin type III-like domain-containing protein</fullName>
    </recommendedName>
</protein>
<dbReference type="EMBL" id="LRRQ01000048">
    <property type="protein sequence ID" value="OAM90790.1"/>
    <property type="molecule type" value="Genomic_DNA"/>
</dbReference>
<dbReference type="Pfam" id="PF01915">
    <property type="entry name" value="Glyco_hydro_3_C"/>
    <property type="match status" value="1"/>
</dbReference>
<accession>A0A178ILS0</accession>
<evidence type="ECO:0000259" key="3">
    <source>
        <dbReference type="SMART" id="SM01217"/>
    </source>
</evidence>
<dbReference type="FunFam" id="2.60.40.10:FF:000495">
    <property type="entry name" value="Periplasmic beta-glucosidase"/>
    <property type="match status" value="1"/>
</dbReference>
<dbReference type="GO" id="GO:0005975">
    <property type="term" value="P:carbohydrate metabolic process"/>
    <property type="evidence" value="ECO:0007669"/>
    <property type="project" value="InterPro"/>
</dbReference>
<evidence type="ECO:0000313" key="4">
    <source>
        <dbReference type="EMBL" id="OAM90790.1"/>
    </source>
</evidence>
<reference evidence="4 5" key="1">
    <citation type="submission" date="2016-01" db="EMBL/GenBank/DDBJ databases">
        <title>High potential of lignocellulose degradation of a new Verrucomicrobia species.</title>
        <authorList>
            <person name="Wang Y."/>
            <person name="Shi Y."/>
            <person name="Qiu Z."/>
            <person name="Liu S."/>
            <person name="Yang H."/>
        </authorList>
    </citation>
    <scope>NUCLEOTIDE SEQUENCE [LARGE SCALE GENOMIC DNA]</scope>
    <source>
        <strain evidence="4 5">TSB47</strain>
    </source>
</reference>
<dbReference type="Gene3D" id="2.60.40.10">
    <property type="entry name" value="Immunoglobulins"/>
    <property type="match status" value="1"/>
</dbReference>
<dbReference type="InterPro" id="IPR017853">
    <property type="entry name" value="GH"/>
</dbReference>
<dbReference type="InterPro" id="IPR036962">
    <property type="entry name" value="Glyco_hydro_3_N_sf"/>
</dbReference>
<organism evidence="4 5">
    <name type="scientific">Termitidicoccus mucosus</name>
    <dbReference type="NCBI Taxonomy" id="1184151"/>
    <lineage>
        <taxon>Bacteria</taxon>
        <taxon>Pseudomonadati</taxon>
        <taxon>Verrucomicrobiota</taxon>
        <taxon>Opitutia</taxon>
        <taxon>Opitutales</taxon>
        <taxon>Opitutaceae</taxon>
        <taxon>Termitidicoccus</taxon>
    </lineage>
</organism>
<dbReference type="SUPFAM" id="SSF52279">
    <property type="entry name" value="Beta-D-glucan exohydrolase, C-terminal domain"/>
    <property type="match status" value="1"/>
</dbReference>
<feature type="domain" description="Fibronectin type III-like" evidence="3">
    <location>
        <begin position="595"/>
        <end position="665"/>
    </location>
</feature>
<dbReference type="Pfam" id="PF14310">
    <property type="entry name" value="Fn3-like"/>
    <property type="match status" value="1"/>
</dbReference>
<dbReference type="InterPro" id="IPR036881">
    <property type="entry name" value="Glyco_hydro_3_C_sf"/>
</dbReference>
<evidence type="ECO:0000256" key="1">
    <source>
        <dbReference type="ARBA" id="ARBA00005336"/>
    </source>
</evidence>
<dbReference type="PANTHER" id="PTHR42715:SF10">
    <property type="entry name" value="BETA-GLUCOSIDASE"/>
    <property type="match status" value="1"/>
</dbReference>
<dbReference type="Gene3D" id="3.40.50.1700">
    <property type="entry name" value="Glycoside hydrolase family 3 C-terminal domain"/>
    <property type="match status" value="1"/>
</dbReference>
<keyword evidence="5" id="KW-1185">Reference proteome</keyword>
<dbReference type="InterPro" id="IPR002772">
    <property type="entry name" value="Glyco_hydro_3_C"/>
</dbReference>
<dbReference type="InterPro" id="IPR026891">
    <property type="entry name" value="Fn3-like"/>
</dbReference>
<gene>
    <name evidence="4" type="ORF">AW736_06285</name>
</gene>
<comment type="similarity">
    <text evidence="1">Belongs to the glycosyl hydrolase 3 family.</text>
</comment>
<dbReference type="InterPro" id="IPR001764">
    <property type="entry name" value="Glyco_hydro_3_N"/>
</dbReference>
<dbReference type="AlphaFoldDB" id="A0A178ILS0"/>
<dbReference type="PRINTS" id="PR00133">
    <property type="entry name" value="GLHYDRLASE3"/>
</dbReference>
<dbReference type="STRING" id="1184151.AW736_06285"/>
<dbReference type="InterPro" id="IPR013783">
    <property type="entry name" value="Ig-like_fold"/>
</dbReference>
<sequence>MAETQARRLVALMTPEERFDMVSGGNSFGISGVPRLGIPAINFADASAGIRIIKDTPTEIYKQTTAFPATILLASTWDRDLAAAYAKAIGEEMRAGNIHVLLGPGANIYRVALNGRNFEYMGEDPFLSSRMIENYVRGLQSMGVAATLKHFIGNETELFRKTSNSIIDERALNEIYLPAFKAGIDAGAWAVMTSYNQIDGEWAGQSAGVINGLLRGKLGFQWLCMTDWVSTWDGKKLAASGQDLEKPSGFALKRDRDALLGTPEIDRMAVRILKTCIAAGLFAANFQRPELMDNWAGREAVARRVNECGIILLQNNGILPIAPDCAKGGTILVVGTNASRKEMSGRGSGHVKGFNNKSYAEAVAETFEGDVVVERYPSDSQIRAASLILYFPGYPLEGVPAESESLDRPFWMPDDKLLERCARLNPRTVVCVTAGAGVEMDWAPQAAAIVQAYYGGQTGAAALMDILTGKVNPSGKLPFTIEKRFEDSPGFGYDRRPFEISKTWPIAYFDKTKLNGIMVNREKTEASVYNIHYKEGVFVGYRWYDEKRIEPRFPFGHGLSYTTFQYDDLVVEKTDGDRVRVSFRLTNTGKREGAEIAQLYVGDVRAGVQRSTHELKGFQRVALKPGESQTVNLELGRDAFSFWDVTTHAWRVEPGEFEISVGASSRALPLKKQIKL</sequence>
<evidence type="ECO:0000313" key="5">
    <source>
        <dbReference type="Proteomes" id="UP000078486"/>
    </source>
</evidence>
<dbReference type="PANTHER" id="PTHR42715">
    <property type="entry name" value="BETA-GLUCOSIDASE"/>
    <property type="match status" value="1"/>
</dbReference>
<proteinExistence type="inferred from homology"/>